<protein>
    <submittedName>
        <fullName evidence="4">Uncharacterized protein</fullName>
    </submittedName>
</protein>
<feature type="transmembrane region" description="Helical" evidence="2">
    <location>
        <begin position="346"/>
        <end position="365"/>
    </location>
</feature>
<feature type="chain" id="PRO_5002536851" evidence="3">
    <location>
        <begin position="27"/>
        <end position="381"/>
    </location>
</feature>
<proteinExistence type="predicted"/>
<keyword evidence="2" id="KW-1133">Transmembrane helix</keyword>
<reference evidence="4 5" key="1">
    <citation type="journal article" date="2015" name="Nature">
        <title>rRNA introns, odd ribosomes, and small enigmatic genomes across a large radiation of phyla.</title>
        <authorList>
            <person name="Brown C.T."/>
            <person name="Hug L.A."/>
            <person name="Thomas B.C."/>
            <person name="Sharon I."/>
            <person name="Castelle C.J."/>
            <person name="Singh A."/>
            <person name="Wilkins M.J."/>
            <person name="Williams K.H."/>
            <person name="Banfield J.F."/>
        </authorList>
    </citation>
    <scope>NUCLEOTIDE SEQUENCE [LARGE SCALE GENOMIC DNA]</scope>
</reference>
<feature type="region of interest" description="Disordered" evidence="1">
    <location>
        <begin position="285"/>
        <end position="322"/>
    </location>
</feature>
<evidence type="ECO:0000256" key="2">
    <source>
        <dbReference type="SAM" id="Phobius"/>
    </source>
</evidence>
<feature type="compositionally biased region" description="Pro residues" evidence="1">
    <location>
        <begin position="285"/>
        <end position="299"/>
    </location>
</feature>
<accession>A0A0G1EMA3</accession>
<keyword evidence="2" id="KW-0472">Membrane</keyword>
<comment type="caution">
    <text evidence="4">The sequence shown here is derived from an EMBL/GenBank/DDBJ whole genome shotgun (WGS) entry which is preliminary data.</text>
</comment>
<feature type="compositionally biased region" description="Polar residues" evidence="1">
    <location>
        <begin position="67"/>
        <end position="85"/>
    </location>
</feature>
<organism evidence="4 5">
    <name type="scientific">Candidatus Gottesmanbacteria bacterium GW2011_GWA1_43_11</name>
    <dbReference type="NCBI Taxonomy" id="1618436"/>
    <lineage>
        <taxon>Bacteria</taxon>
        <taxon>Candidatus Gottesmaniibacteriota</taxon>
    </lineage>
</organism>
<gene>
    <name evidence="4" type="ORF">UV59_C0026G0011</name>
</gene>
<dbReference type="EMBL" id="LCFB01000026">
    <property type="protein sequence ID" value="KKS84161.1"/>
    <property type="molecule type" value="Genomic_DNA"/>
</dbReference>
<evidence type="ECO:0000313" key="4">
    <source>
        <dbReference type="EMBL" id="KKS84161.1"/>
    </source>
</evidence>
<evidence type="ECO:0000256" key="1">
    <source>
        <dbReference type="SAM" id="MobiDB-lite"/>
    </source>
</evidence>
<sequence>MKRILQINLSLALILLLSRFAVPVFAEIQIEVNNNGADSVNSIDQSVSQTTNVSQSNSAEVHEEVSSGANSISDSNGQTSEITTGNVDSSTSVTTQVNNSQVTTGCCQEEQTITISGNGSGSTNTVNSQVSQNTTVSVIQSAQVKNNFSTKAISGVNTVKDSAGNVLIITGDVINEQSVDTVLNEAIITGKVSLTDVLILLKGNAADSDNLVNLKLTDNLTIFRENEATVKNNFYSELISGNNSVLGNLNNVIIKTGDIISKIDVVNGPVNSGGVEVLCCEDGQPIPPTIPPGDHPSLPPSGGVTSPTGGSSSNPGNNSGANGGNGSAAAVLADLLPITGASALHFWMWAVVYLLMFLSGLYARLRAGRSPDLRFAQTRYA</sequence>
<feature type="signal peptide" evidence="3">
    <location>
        <begin position="1"/>
        <end position="26"/>
    </location>
</feature>
<feature type="region of interest" description="Disordered" evidence="1">
    <location>
        <begin position="49"/>
        <end position="94"/>
    </location>
</feature>
<dbReference type="AlphaFoldDB" id="A0A0G1EMA3"/>
<evidence type="ECO:0000313" key="5">
    <source>
        <dbReference type="Proteomes" id="UP000034543"/>
    </source>
</evidence>
<feature type="compositionally biased region" description="Low complexity" evidence="1">
    <location>
        <begin position="49"/>
        <end position="58"/>
    </location>
</feature>
<feature type="compositionally biased region" description="Low complexity" evidence="1">
    <location>
        <begin position="300"/>
        <end position="320"/>
    </location>
</feature>
<evidence type="ECO:0000256" key="3">
    <source>
        <dbReference type="SAM" id="SignalP"/>
    </source>
</evidence>
<dbReference type="Proteomes" id="UP000034543">
    <property type="component" value="Unassembled WGS sequence"/>
</dbReference>
<keyword evidence="3" id="KW-0732">Signal</keyword>
<name>A0A0G1EMA3_9BACT</name>
<keyword evidence="2" id="KW-0812">Transmembrane</keyword>